<dbReference type="PANTHER" id="PTHR30033">
    <property type="entry name" value="FLAGELLAR HOOK-ASSOCIATED PROTEIN 1"/>
    <property type="match status" value="1"/>
</dbReference>
<evidence type="ECO:0000259" key="10">
    <source>
        <dbReference type="Pfam" id="PF22638"/>
    </source>
</evidence>
<dbReference type="InterPro" id="IPR001444">
    <property type="entry name" value="Flag_bb_rod_N"/>
</dbReference>
<feature type="domain" description="Flagellar hook-associated protein FlgK helical" evidence="10">
    <location>
        <begin position="93"/>
        <end position="320"/>
    </location>
</feature>
<organism evidence="11 12">
    <name type="scientific">Gilvimarinus algae</name>
    <dbReference type="NCBI Taxonomy" id="3058037"/>
    <lineage>
        <taxon>Bacteria</taxon>
        <taxon>Pseudomonadati</taxon>
        <taxon>Pseudomonadota</taxon>
        <taxon>Gammaproteobacteria</taxon>
        <taxon>Cellvibrionales</taxon>
        <taxon>Cellvibrionaceae</taxon>
        <taxon>Gilvimarinus</taxon>
    </lineage>
</organism>
<dbReference type="RefSeq" id="WP_302712959.1">
    <property type="nucleotide sequence ID" value="NZ_JAULRT010000052.1"/>
</dbReference>
<evidence type="ECO:0000313" key="12">
    <source>
        <dbReference type="Proteomes" id="UP001168380"/>
    </source>
</evidence>
<evidence type="ECO:0000256" key="6">
    <source>
        <dbReference type="ARBA" id="ARBA00023143"/>
    </source>
</evidence>
<protein>
    <recommendedName>
        <fullName evidence="4">Flagellar hook-associated protein 1</fullName>
    </recommendedName>
</protein>
<dbReference type="EMBL" id="JAULRT010000052">
    <property type="protein sequence ID" value="MDO3382609.1"/>
    <property type="molecule type" value="Genomic_DNA"/>
</dbReference>
<dbReference type="Pfam" id="PF21158">
    <property type="entry name" value="flgK_1st_1"/>
    <property type="match status" value="1"/>
</dbReference>
<feature type="domain" description="Flagellar hook-associated protein 1 D2-like" evidence="9">
    <location>
        <begin position="345"/>
        <end position="420"/>
    </location>
</feature>
<evidence type="ECO:0000313" key="11">
    <source>
        <dbReference type="EMBL" id="MDO3382609.1"/>
    </source>
</evidence>
<keyword evidence="6" id="KW-0975">Bacterial flagellum</keyword>
<evidence type="ECO:0000259" key="9">
    <source>
        <dbReference type="Pfam" id="PF21158"/>
    </source>
</evidence>
<dbReference type="InterPro" id="IPR010930">
    <property type="entry name" value="Flg_bb/hook_C_dom"/>
</dbReference>
<evidence type="ECO:0000256" key="4">
    <source>
        <dbReference type="ARBA" id="ARBA00016244"/>
    </source>
</evidence>
<evidence type="ECO:0000256" key="1">
    <source>
        <dbReference type="ARBA" id="ARBA00004365"/>
    </source>
</evidence>
<dbReference type="PANTHER" id="PTHR30033:SF1">
    <property type="entry name" value="FLAGELLAR HOOK-ASSOCIATED PROTEIN 1"/>
    <property type="match status" value="1"/>
</dbReference>
<comment type="caution">
    <text evidence="11">The sequence shown here is derived from an EMBL/GenBank/DDBJ whole genome shotgun (WGS) entry which is preliminary data.</text>
</comment>
<dbReference type="Pfam" id="PF00460">
    <property type="entry name" value="Flg_bb_rod"/>
    <property type="match status" value="1"/>
</dbReference>
<reference evidence="11" key="1">
    <citation type="submission" date="2023-07" db="EMBL/GenBank/DDBJ databases">
        <title>Gilvimarinus algae sp. nov., isolated from the surface of Kelp.</title>
        <authorList>
            <person name="Sun Y.Y."/>
            <person name="Gong Y."/>
            <person name="Du Z.J."/>
        </authorList>
    </citation>
    <scope>NUCLEOTIDE SEQUENCE</scope>
    <source>
        <strain evidence="11">SDUM040014</strain>
    </source>
</reference>
<name>A0ABT8TEV4_9GAMM</name>
<feature type="domain" description="Flagellar basal-body/hook protein C-terminal" evidence="8">
    <location>
        <begin position="873"/>
        <end position="911"/>
    </location>
</feature>
<feature type="domain" description="Flagellar basal body rod protein N-terminal" evidence="7">
    <location>
        <begin position="5"/>
        <end position="33"/>
    </location>
</feature>
<dbReference type="InterPro" id="IPR049119">
    <property type="entry name" value="FlgK_D2-like"/>
</dbReference>
<dbReference type="PRINTS" id="PR01005">
    <property type="entry name" value="FLGHOOKAP1"/>
</dbReference>
<keyword evidence="11" id="KW-0969">Cilium</keyword>
<keyword evidence="12" id="KW-1185">Reference proteome</keyword>
<evidence type="ECO:0000259" key="7">
    <source>
        <dbReference type="Pfam" id="PF00460"/>
    </source>
</evidence>
<evidence type="ECO:0000256" key="5">
    <source>
        <dbReference type="ARBA" id="ARBA00022525"/>
    </source>
</evidence>
<dbReference type="Pfam" id="PF06429">
    <property type="entry name" value="Flg_bbr_C"/>
    <property type="match status" value="1"/>
</dbReference>
<keyword evidence="11" id="KW-0282">Flagellum</keyword>
<sequence>MSILSNAISGLQASQNALRTAGHNISNANTAGFSRQQVEYATRPEQRLGNAGFLGSGVTTTSIERVVDQFVTAQLRLDTAAYNQLATYNLNIGKVDKLLADVNTGLASGLQSFFASVQNAADEPSSTPARQLVVDESESLSIRFNNLYDRLKSIEGSINSELKTVTDQITSLANSVADLNQQISEQGGGANGNQPNDLLDKRDEALRQLSELVAVRVVDSGSGQVNVFIGSGQSLVVGTTVSRFQVSRNGDIQISNGVQRANVTEQINGGKLGGLLSFRDDILYPSMNELGRVAIAVADEFNRLQREGLDLDGDYGQDIFGDINSPTLTGNRVQHGDNPPPSDRVLSVSIDDISELTTSDYTLKIPAGSNNYVVTRVNDDTVVTQGILPGALPADISFDGVTVTLESGSFQGGDSFTIKPTATGARDIESLISRPEDLALASPIRTATDIGNTGNGVISAGEVLQLLDAAGSPLPAFAEPGELSPPVVIRFTTSTTYEILDNTDPANPQPFDPPLSNLEFTPGIENAIFTDDPGETIVVGDGARTGLPAGRVAAALSASDPAQANGYPVEQYTFTRVDPQTGSSTTQALVTSPNASAAQTAALISSVPGVSANAYTTASVSDMNIDSFTAPLQITLNGEDLLGYSAGSLSSNVPDPNESESEFYQYLAGQINANDALTDQGITAVAGANPATGRPELRLVSDTGANLDLRLEAGSGADSLSVSDGTGNPSVVLTGAGAGNQSAVTVGGRIDVTMADGVSLATAPTDSQLLGDSAAADFARSTYTGYQVTIKGQPQAGDIFTVGFNNDASNDNRNALRFAELETAGVVQGDSLSFAEAYGRLVEEVGTKSSLSRINTDASKTLLEQSQSLRDSISGVNLDEEAANLIKFEQVYNANARVISVARDLFDTLLNSV</sequence>
<dbReference type="Pfam" id="PF22638">
    <property type="entry name" value="FlgK_D1"/>
    <property type="match status" value="1"/>
</dbReference>
<dbReference type="Proteomes" id="UP001168380">
    <property type="component" value="Unassembled WGS sequence"/>
</dbReference>
<evidence type="ECO:0000256" key="2">
    <source>
        <dbReference type="ARBA" id="ARBA00004613"/>
    </source>
</evidence>
<comment type="similarity">
    <text evidence="3">Belongs to the flagella basal body rod proteins family.</text>
</comment>
<accession>A0ABT8TEV4</accession>
<comment type="subcellular location">
    <subcellularLocation>
        <location evidence="1">Bacterial flagellum</location>
    </subcellularLocation>
    <subcellularLocation>
        <location evidence="2">Secreted</location>
    </subcellularLocation>
</comment>
<keyword evidence="11" id="KW-0966">Cell projection</keyword>
<evidence type="ECO:0000256" key="3">
    <source>
        <dbReference type="ARBA" id="ARBA00009677"/>
    </source>
</evidence>
<dbReference type="InterPro" id="IPR053927">
    <property type="entry name" value="FlgK_helical"/>
</dbReference>
<gene>
    <name evidence="11" type="primary">flgK</name>
    <name evidence="11" type="ORF">QWI16_10535</name>
</gene>
<keyword evidence="5" id="KW-0964">Secreted</keyword>
<dbReference type="SUPFAM" id="SSF64518">
    <property type="entry name" value="Phase 1 flagellin"/>
    <property type="match status" value="2"/>
</dbReference>
<evidence type="ECO:0000259" key="8">
    <source>
        <dbReference type="Pfam" id="PF06429"/>
    </source>
</evidence>
<proteinExistence type="inferred from homology"/>
<dbReference type="InterPro" id="IPR002371">
    <property type="entry name" value="FlgK"/>
</dbReference>
<dbReference type="NCBIfam" id="TIGR02492">
    <property type="entry name" value="flgK_ends"/>
    <property type="match status" value="1"/>
</dbReference>